<keyword evidence="2" id="KW-1185">Reference proteome</keyword>
<protein>
    <recommendedName>
        <fullName evidence="3">Heterokaryon incompatibility domain-containing protein</fullName>
    </recommendedName>
</protein>
<organism evidence="1 2">
    <name type="scientific">Alternaria arborescens</name>
    <dbReference type="NCBI Taxonomy" id="156630"/>
    <lineage>
        <taxon>Eukaryota</taxon>
        <taxon>Fungi</taxon>
        <taxon>Dikarya</taxon>
        <taxon>Ascomycota</taxon>
        <taxon>Pezizomycotina</taxon>
        <taxon>Dothideomycetes</taxon>
        <taxon>Pleosporomycetidae</taxon>
        <taxon>Pleosporales</taxon>
        <taxon>Pleosporineae</taxon>
        <taxon>Pleosporaceae</taxon>
        <taxon>Alternaria</taxon>
        <taxon>Alternaria sect. Alternaria</taxon>
    </lineage>
</organism>
<dbReference type="PANTHER" id="PTHR33112:SF10">
    <property type="entry name" value="TOL"/>
    <property type="match status" value="1"/>
</dbReference>
<proteinExistence type="predicted"/>
<reference evidence="2" key="1">
    <citation type="journal article" date="2019" name="bioRxiv">
        <title>Genomics, evolutionary history and diagnostics of the Alternaria alternata species group including apple and Asian pear pathotypes.</title>
        <authorList>
            <person name="Armitage A.D."/>
            <person name="Cockerton H.M."/>
            <person name="Sreenivasaprasad S."/>
            <person name="Woodhall J.W."/>
            <person name="Lane C.R."/>
            <person name="Harrison R.J."/>
            <person name="Clarkson J.P."/>
        </authorList>
    </citation>
    <scope>NUCLEOTIDE SEQUENCE [LARGE SCALE GENOMIC DNA]</scope>
    <source>
        <strain evidence="2">RGR 97.0016</strain>
    </source>
</reference>
<evidence type="ECO:0000313" key="1">
    <source>
        <dbReference type="EMBL" id="RYO45677.1"/>
    </source>
</evidence>
<dbReference type="OrthoDB" id="2958217at2759"/>
<dbReference type="EMBL" id="PEJP01000052">
    <property type="protein sequence ID" value="RYO45677.1"/>
    <property type="molecule type" value="Genomic_DNA"/>
</dbReference>
<sequence>MHSVYANCIVNLSLAQVAHPGQSCFGGYTFDSTPPFEAEAVGRAHGRGSREIHNYTVLSIDYFQEALYRQPVGRRAWVMQERLLATRVLSIAHGELFWDCYQVPHASESLPNGFTLCSELQRGFFKRVLHLSIPSLPHAWSIEELEEIWSGILEEYTARELTYPQADKLVALSAISIDVGYFLNDTYLCGHLRRTVPRSLNWKTIGHFYRQSLLNKHAPKRLPKSSGQMIDGDWHITPSWSWASMDCPISTLGTLARSITFFAVMEAYKLFPVGRTEPEAKSGNKLLLTIRTLCHIIEWRNGGPEYNDVYAKIFKMDDMDDLLADGSQYLLAGLGHHNNLDVVQGLILREIDFDGNKVYERMGHFSCFLRETDANRNGGWKTHFTHGERSITLC</sequence>
<accession>A0A4Q4QQA3</accession>
<name>A0A4Q4QQA3_9PLEO</name>
<evidence type="ECO:0008006" key="3">
    <source>
        <dbReference type="Google" id="ProtNLM"/>
    </source>
</evidence>
<comment type="caution">
    <text evidence="1">The sequence shown here is derived from an EMBL/GenBank/DDBJ whole genome shotgun (WGS) entry which is preliminary data.</text>
</comment>
<dbReference type="PANTHER" id="PTHR33112">
    <property type="entry name" value="DOMAIN PROTEIN, PUTATIVE-RELATED"/>
    <property type="match status" value="1"/>
</dbReference>
<dbReference type="Proteomes" id="UP000293823">
    <property type="component" value="Unassembled WGS sequence"/>
</dbReference>
<evidence type="ECO:0000313" key="2">
    <source>
        <dbReference type="Proteomes" id="UP000293823"/>
    </source>
</evidence>
<gene>
    <name evidence="1" type="ORF">AA0113_g10300</name>
</gene>
<dbReference type="AlphaFoldDB" id="A0A4Q4QQA3"/>